<dbReference type="EMBL" id="CP017107">
    <property type="protein sequence ID" value="AOO73073.1"/>
    <property type="molecule type" value="Genomic_DNA"/>
</dbReference>
<dbReference type="GO" id="GO:0000287">
    <property type="term" value="F:magnesium ion binding"/>
    <property type="evidence" value="ECO:0007669"/>
    <property type="project" value="TreeGrafter"/>
</dbReference>
<dbReference type="Proteomes" id="UP000094723">
    <property type="component" value="Chromosome"/>
</dbReference>
<dbReference type="PANTHER" id="PTHR10000">
    <property type="entry name" value="PHOSPHOSERINE PHOSPHATASE"/>
    <property type="match status" value="1"/>
</dbReference>
<dbReference type="NCBIfam" id="TIGR00099">
    <property type="entry name" value="Cof-subfamily"/>
    <property type="match status" value="1"/>
</dbReference>
<dbReference type="SUPFAM" id="SSF56784">
    <property type="entry name" value="HAD-like"/>
    <property type="match status" value="1"/>
</dbReference>
<dbReference type="PROSITE" id="PS01229">
    <property type="entry name" value="COF_2"/>
    <property type="match status" value="1"/>
</dbReference>
<gene>
    <name evidence="1" type="ORF">BHF65_01990</name>
</gene>
<dbReference type="GO" id="GO:0005829">
    <property type="term" value="C:cytosol"/>
    <property type="evidence" value="ECO:0007669"/>
    <property type="project" value="TreeGrafter"/>
</dbReference>
<evidence type="ECO:0000313" key="1">
    <source>
        <dbReference type="EMBL" id="AOO73073.1"/>
    </source>
</evidence>
<evidence type="ECO:0000313" key="2">
    <source>
        <dbReference type="Proteomes" id="UP000094723"/>
    </source>
</evidence>
<name>A0A1D7TQ23_9LACO</name>
<protein>
    <submittedName>
        <fullName evidence="1">Haloacid dehalogenase</fullName>
    </submittedName>
</protein>
<dbReference type="SFLD" id="SFLDG01140">
    <property type="entry name" value="C2.B:_Phosphomannomutase_and_P"/>
    <property type="match status" value="1"/>
</dbReference>
<accession>A0A1D7TQ23</accession>
<dbReference type="PANTHER" id="PTHR10000:SF8">
    <property type="entry name" value="HAD SUPERFAMILY HYDROLASE-LIKE, TYPE 3"/>
    <property type="match status" value="1"/>
</dbReference>
<dbReference type="Gene3D" id="3.40.50.1000">
    <property type="entry name" value="HAD superfamily/HAD-like"/>
    <property type="match status" value="1"/>
</dbReference>
<dbReference type="RefSeq" id="WP_069468778.1">
    <property type="nucleotide sequence ID" value="NZ_CP017107.1"/>
</dbReference>
<reference evidence="1 2" key="1">
    <citation type="submission" date="2016-09" db="EMBL/GenBank/DDBJ databases">
        <title>Complete Genome Sequence of Lactobacillus salivarius Jin.</title>
        <authorList>
            <person name="Jin N."/>
            <person name="Li C."/>
            <person name="Wang M."/>
            <person name="Ren D."/>
            <person name="Di Y."/>
            <person name="Pan R."/>
            <person name="Du S."/>
            <person name="Lu H."/>
            <person name="Li X."/>
            <person name="Tian M."/>
        </authorList>
    </citation>
    <scope>NUCLEOTIDE SEQUENCE [LARGE SCALE GENOMIC DNA]</scope>
    <source>
        <strain evidence="1 2">CICC 23174</strain>
    </source>
</reference>
<dbReference type="InterPro" id="IPR006379">
    <property type="entry name" value="HAD-SF_hydro_IIB"/>
</dbReference>
<dbReference type="InterPro" id="IPR023214">
    <property type="entry name" value="HAD_sf"/>
</dbReference>
<dbReference type="AlphaFoldDB" id="A0A1D7TQ23"/>
<sequence>MIKHIFTDMDKTLLNDKGQINPKTVDYLRKIDLPLTLVTARAPKEMQFAIDDLRLKGEQIAFNGGLIFLPRKDGNEVISSNPLQAESARRVIEKIQDKYEGVSVSWYTKDEWYAQQEDNGTRYETSITNIKPTLKKYDEIDYTEPIYKIMIVGTNMKNFDKVVNIIRDMNLEGVSANHSNYNYFEITNKVAVKSFGIEYIKQRDSLEKEELLAFGDGENDLKMFETVGTSVAMGNANDKVKSVATYTTLSNEEDGIVHGMKYVVNDLL</sequence>
<dbReference type="InterPro" id="IPR000150">
    <property type="entry name" value="Cof"/>
</dbReference>
<organism evidence="1 2">
    <name type="scientific">Ligilactobacillus salivarius</name>
    <dbReference type="NCBI Taxonomy" id="1624"/>
    <lineage>
        <taxon>Bacteria</taxon>
        <taxon>Bacillati</taxon>
        <taxon>Bacillota</taxon>
        <taxon>Bacilli</taxon>
        <taxon>Lactobacillales</taxon>
        <taxon>Lactobacillaceae</taxon>
        <taxon>Ligilactobacillus</taxon>
    </lineage>
</organism>
<dbReference type="GO" id="GO:0016791">
    <property type="term" value="F:phosphatase activity"/>
    <property type="evidence" value="ECO:0007669"/>
    <property type="project" value="TreeGrafter"/>
</dbReference>
<dbReference type="Gene3D" id="3.30.1240.10">
    <property type="match status" value="1"/>
</dbReference>
<dbReference type="NCBIfam" id="TIGR01484">
    <property type="entry name" value="HAD-SF-IIB"/>
    <property type="match status" value="1"/>
</dbReference>
<dbReference type="SFLD" id="SFLDS00003">
    <property type="entry name" value="Haloacid_Dehalogenase"/>
    <property type="match status" value="1"/>
</dbReference>
<proteinExistence type="predicted"/>
<dbReference type="InterPro" id="IPR036412">
    <property type="entry name" value="HAD-like_sf"/>
</dbReference>
<dbReference type="Pfam" id="PF08282">
    <property type="entry name" value="Hydrolase_3"/>
    <property type="match status" value="1"/>
</dbReference>